<sequence>MMYLMLTAMLALNVSGELLNAFLLVDRSILQAKESVERKNASLYDDFYQAHATNPSKVETSLQKSLQIKEKADALVSHIDSLKYLFVRTADGPEATPENYASVSNQDIAAQLMITERNAARSKELKGMIDEYRELLKSFVDDDKFRDNIEKVLSTKDPEHNPDNRSWESEKFEHIPMAASMAILSQIQTSVRNMESDVVNRLFIGIDEDAFKFNSIEALVLQRSDYVIQGDEYYAEIMVAGRDTTQPPIVTINGTELQTIGGRGIYRVPASNVGEKSWEGDVIIKGPDGTDRHFPIQGKYLVSAPNVVISPTKMNVFYEGIENPVEISVPGIPSENLNVTINTGKITRRGGGYIVEPAPGTAGREAVISVSAKVNGTTARNLGKKNFRIRRIPDPVAKVNNQRDGAIPKALLLAQLGVVADMEDFEFDLQFKVTEFTVAILRNGYLVDAKSNNNLFTQEQKDMMRSLSRGQRVMIQDIQAMGPDGRRRSLGSITLVID</sequence>
<feature type="domain" description="Gliding motility-associated protein GldM N-terminal" evidence="2">
    <location>
        <begin position="17"/>
        <end position="202"/>
    </location>
</feature>
<proteinExistence type="predicted"/>
<protein>
    <submittedName>
        <fullName evidence="5">Gliding motility protein GldM</fullName>
    </submittedName>
</protein>
<reference evidence="5" key="1">
    <citation type="submission" date="2022-05" db="EMBL/GenBank/DDBJ databases">
        <authorList>
            <person name="Sun X."/>
        </authorList>
    </citation>
    <scope>NUCLEOTIDE SEQUENCE</scope>
    <source>
        <strain evidence="5">Ai-910</strain>
    </source>
</reference>
<dbReference type="InterPro" id="IPR048406">
    <property type="entry name" value="GldM_Ig-like-2"/>
</dbReference>
<dbReference type="InterPro" id="IPR022720">
    <property type="entry name" value="Motility-assoc_prot_GldM_N"/>
</dbReference>
<gene>
    <name evidence="5" type="primary">gldM</name>
    <name evidence="5" type="ORF">M9189_12400</name>
</gene>
<evidence type="ECO:0000313" key="5">
    <source>
        <dbReference type="EMBL" id="URW79648.1"/>
    </source>
</evidence>
<dbReference type="InterPro" id="IPR019859">
    <property type="entry name" value="Motility-assoc_prot_GldM"/>
</dbReference>
<evidence type="ECO:0000313" key="6">
    <source>
        <dbReference type="Proteomes" id="UP001056426"/>
    </source>
</evidence>
<feature type="domain" description="Gliding motility-associated protein GldM first immunoglobulin-like" evidence="3">
    <location>
        <begin position="208"/>
        <end position="303"/>
    </location>
</feature>
<organism evidence="5 6">
    <name type="scientific">Xiashengella succiniciproducens</name>
    <dbReference type="NCBI Taxonomy" id="2949635"/>
    <lineage>
        <taxon>Bacteria</taxon>
        <taxon>Pseudomonadati</taxon>
        <taxon>Bacteroidota</taxon>
        <taxon>Bacteroidia</taxon>
        <taxon>Marinilabiliales</taxon>
        <taxon>Marinilabiliaceae</taxon>
        <taxon>Xiashengella</taxon>
    </lineage>
</organism>
<dbReference type="EMBL" id="CP098400">
    <property type="protein sequence ID" value="URW79648.1"/>
    <property type="molecule type" value="Genomic_DNA"/>
</dbReference>
<dbReference type="AlphaFoldDB" id="A0A9J6ZQW7"/>
<feature type="domain" description="Gliding motility-associated protein GldM second immunoglobulin-like" evidence="4">
    <location>
        <begin position="307"/>
        <end position="390"/>
    </location>
</feature>
<dbReference type="InterPro" id="IPR048405">
    <property type="entry name" value="GldM_Ig-like-1"/>
</dbReference>
<dbReference type="Proteomes" id="UP001056426">
    <property type="component" value="Chromosome"/>
</dbReference>
<reference evidence="5" key="2">
    <citation type="submission" date="2022-06" db="EMBL/GenBank/DDBJ databases">
        <title>Xiashengella guii gen. nov. sp. nov., a bacterium isolated form anaerobic digestion tank.</title>
        <authorList>
            <person name="Huang H."/>
        </authorList>
    </citation>
    <scope>NUCLEOTIDE SEQUENCE</scope>
    <source>
        <strain evidence="5">Ai-910</strain>
    </source>
</reference>
<evidence type="ECO:0000259" key="3">
    <source>
        <dbReference type="Pfam" id="PF21601"/>
    </source>
</evidence>
<accession>A0A9J6ZQW7</accession>
<evidence type="ECO:0000259" key="4">
    <source>
        <dbReference type="Pfam" id="PF21602"/>
    </source>
</evidence>
<dbReference type="KEGG" id="alkq:M9189_12400"/>
<evidence type="ECO:0000259" key="2">
    <source>
        <dbReference type="Pfam" id="PF12081"/>
    </source>
</evidence>
<name>A0A9J6ZQW7_9BACT</name>
<dbReference type="Pfam" id="PF12080">
    <property type="entry name" value="GldM_4th"/>
    <property type="match status" value="1"/>
</dbReference>
<dbReference type="NCBIfam" id="TIGR03517">
    <property type="entry name" value="GldM_gliding"/>
    <property type="match status" value="1"/>
</dbReference>
<dbReference type="Pfam" id="PF21602">
    <property type="entry name" value="GldM_3rd"/>
    <property type="match status" value="1"/>
</dbReference>
<feature type="domain" description="Gliding motility-associated protein GldM C-terminal" evidence="1">
    <location>
        <begin position="393"/>
        <end position="492"/>
    </location>
</feature>
<keyword evidence="6" id="KW-1185">Reference proteome</keyword>
<dbReference type="Pfam" id="PF21601">
    <property type="entry name" value="GldM_2nd"/>
    <property type="match status" value="1"/>
</dbReference>
<dbReference type="InterPro" id="IPR022719">
    <property type="entry name" value="Motility-assoc_prot_GldM_C"/>
</dbReference>
<dbReference type="Pfam" id="PF12081">
    <property type="entry name" value="GldM_1st"/>
    <property type="match status" value="1"/>
</dbReference>
<evidence type="ECO:0000259" key="1">
    <source>
        <dbReference type="Pfam" id="PF12080"/>
    </source>
</evidence>